<evidence type="ECO:0000259" key="1">
    <source>
        <dbReference type="PROSITE" id="PS50222"/>
    </source>
</evidence>
<name>A0A3M7P6S6_BRAPC</name>
<evidence type="ECO:0000313" key="2">
    <source>
        <dbReference type="EMBL" id="RMZ94447.1"/>
    </source>
</evidence>
<dbReference type="PROSITE" id="PS50222">
    <property type="entry name" value="EF_HAND_2"/>
    <property type="match status" value="1"/>
</dbReference>
<dbReference type="AlphaFoldDB" id="A0A3M7P6S6"/>
<feature type="domain" description="EF-hand" evidence="1">
    <location>
        <begin position="1"/>
        <end position="27"/>
    </location>
</feature>
<dbReference type="InterPro" id="IPR011992">
    <property type="entry name" value="EF-hand-dom_pair"/>
</dbReference>
<dbReference type="SUPFAM" id="SSF47473">
    <property type="entry name" value="EF-hand"/>
    <property type="match status" value="1"/>
</dbReference>
<organism evidence="2 3">
    <name type="scientific">Brachionus plicatilis</name>
    <name type="common">Marine rotifer</name>
    <name type="synonym">Brachionus muelleri</name>
    <dbReference type="NCBI Taxonomy" id="10195"/>
    <lineage>
        <taxon>Eukaryota</taxon>
        <taxon>Metazoa</taxon>
        <taxon>Spiralia</taxon>
        <taxon>Gnathifera</taxon>
        <taxon>Rotifera</taxon>
        <taxon>Eurotatoria</taxon>
        <taxon>Monogononta</taxon>
        <taxon>Pseudotrocha</taxon>
        <taxon>Ploima</taxon>
        <taxon>Brachionidae</taxon>
        <taxon>Brachionus</taxon>
    </lineage>
</organism>
<dbReference type="GO" id="GO:0005509">
    <property type="term" value="F:calcium ion binding"/>
    <property type="evidence" value="ECO:0007669"/>
    <property type="project" value="InterPro"/>
</dbReference>
<evidence type="ECO:0000313" key="3">
    <source>
        <dbReference type="Proteomes" id="UP000276133"/>
    </source>
</evidence>
<proteinExistence type="predicted"/>
<dbReference type="Gene3D" id="1.10.238.10">
    <property type="entry name" value="EF-hand"/>
    <property type="match status" value="1"/>
</dbReference>
<reference evidence="2 3" key="1">
    <citation type="journal article" date="2018" name="Sci. Rep.">
        <title>Genomic signatures of local adaptation to the degree of environmental predictability in rotifers.</title>
        <authorList>
            <person name="Franch-Gras L."/>
            <person name="Hahn C."/>
            <person name="Garcia-Roger E.M."/>
            <person name="Carmona M.J."/>
            <person name="Serra M."/>
            <person name="Gomez A."/>
        </authorList>
    </citation>
    <scope>NUCLEOTIDE SEQUENCE [LARGE SCALE GENOMIC DNA]</scope>
    <source>
        <strain evidence="2">HYR1</strain>
    </source>
</reference>
<dbReference type="OrthoDB" id="9974725at2759"/>
<gene>
    <name evidence="2" type="ORF">BpHYR1_014819</name>
</gene>
<dbReference type="EMBL" id="REGN01013049">
    <property type="protein sequence ID" value="RMZ94447.1"/>
    <property type="molecule type" value="Genomic_DNA"/>
</dbReference>
<accession>A0A3M7P6S6</accession>
<protein>
    <submittedName>
        <fullName evidence="2">Sarcoplasmic calcium-binding</fullName>
    </submittedName>
</protein>
<sequence>FDAIDSDKSGSLNKEKYTKFFKALNVNDEALANKVFESIDSKGAGSVSKEEFAEFGKNFFTCAENEPASLLFGPLVN</sequence>
<keyword evidence="3" id="KW-1185">Reference proteome</keyword>
<feature type="non-terminal residue" evidence="2">
    <location>
        <position position="1"/>
    </location>
</feature>
<dbReference type="Proteomes" id="UP000276133">
    <property type="component" value="Unassembled WGS sequence"/>
</dbReference>
<dbReference type="InterPro" id="IPR002048">
    <property type="entry name" value="EF_hand_dom"/>
</dbReference>
<dbReference type="Pfam" id="PF13499">
    <property type="entry name" value="EF-hand_7"/>
    <property type="match status" value="1"/>
</dbReference>
<comment type="caution">
    <text evidence="2">The sequence shown here is derived from an EMBL/GenBank/DDBJ whole genome shotgun (WGS) entry which is preliminary data.</text>
</comment>